<dbReference type="SUPFAM" id="SSF103473">
    <property type="entry name" value="MFS general substrate transporter"/>
    <property type="match status" value="1"/>
</dbReference>
<evidence type="ECO:0000256" key="7">
    <source>
        <dbReference type="SAM" id="Phobius"/>
    </source>
</evidence>
<protein>
    <submittedName>
        <fullName evidence="8">Major facilitator superfamily domain-containing protein</fullName>
    </submittedName>
</protein>
<comment type="subcellular location">
    <subcellularLocation>
        <location evidence="1">Membrane</location>
        <topology evidence="1">Multi-pass membrane protein</topology>
    </subcellularLocation>
</comment>
<name>A0AAJ0I058_9PEZI</name>
<dbReference type="GeneID" id="87871732"/>
<dbReference type="Gene3D" id="1.20.1250.20">
    <property type="entry name" value="MFS general substrate transporter like domains"/>
    <property type="match status" value="1"/>
</dbReference>
<feature type="transmembrane region" description="Helical" evidence="7">
    <location>
        <begin position="619"/>
        <end position="639"/>
    </location>
</feature>
<evidence type="ECO:0000256" key="5">
    <source>
        <dbReference type="ARBA" id="ARBA00023136"/>
    </source>
</evidence>
<accession>A0AAJ0I058</accession>
<dbReference type="RefSeq" id="XP_062688842.1">
    <property type="nucleotide sequence ID" value="XM_062834110.1"/>
</dbReference>
<comment type="similarity">
    <text evidence="2">Belongs to the major facilitator superfamily.</text>
</comment>
<evidence type="ECO:0000256" key="2">
    <source>
        <dbReference type="ARBA" id="ARBA00008335"/>
    </source>
</evidence>
<sequence length="674" mass="72527">MDNRDIVGLSMALPPPPLPTKEPFRPSSTSPQETMPSTSTPPAPNRPLPPTPNSRKSTTHSRSGSVSSTFSSPSPPPAQPPPLKLQASLSTISETRPETASSLGKKSGHSRLHTQSSWTSLASTTRTIKYGQGKHSGVELSPQPSDDPEDPLNWHRWRKEISFYALLLMVALTGVMKTAFISVNAQAADGYRVSYTAAAALTGVPLILSAFTGLVSLIISKICGKRPLYLISLVLLFIGTVWNTSVRTSYSQCVAARVFQGLGWGVIDTLVQSSIYDIFFEHERNLRLSIYTIIVVTTTWGPPLLGGITSRGHTGFELQFTVLSCFFVLAVPAIALGVPETAYDRTDTLPRIDEGSESPYKESMCQGIRRDRILDAINDYIVKMKPYSYTSGSADSVTLLEAPRAFIAPTTAILFFTSLFPYSSLWALSSTLSLLFHSVYTTTTIGVLMTGPWLLATATATVLTLLPFFIPRLQSRFPVLSSLPTQFNNKVIAVAITAGSFLFFIGILTFGLHTNVGIDNGKILSMNLPAISFVLGLLAAGAYVFDAISRPLIRLSTASTSSPDNQTTATRHENDMAAGVACWRTLFAGILVIAVPSGISSSSSGAALSSGHGLRDMCIGFAVVQTVIAAIVAGVWWFYGEQVRRWDGVVIKLEDSGTSGKGSKGREGSFFDTD</sequence>
<feature type="transmembrane region" description="Helical" evidence="7">
    <location>
        <begin position="320"/>
        <end position="338"/>
    </location>
</feature>
<keyword evidence="3 7" id="KW-0812">Transmembrane</keyword>
<organism evidence="8 9">
    <name type="scientific">Neurospora hispaniola</name>
    <dbReference type="NCBI Taxonomy" id="588809"/>
    <lineage>
        <taxon>Eukaryota</taxon>
        <taxon>Fungi</taxon>
        <taxon>Dikarya</taxon>
        <taxon>Ascomycota</taxon>
        <taxon>Pezizomycotina</taxon>
        <taxon>Sordariomycetes</taxon>
        <taxon>Sordariomycetidae</taxon>
        <taxon>Sordariales</taxon>
        <taxon>Sordariaceae</taxon>
        <taxon>Neurospora</taxon>
    </lineage>
</organism>
<feature type="compositionally biased region" description="Pro residues" evidence="6">
    <location>
        <begin position="39"/>
        <end position="52"/>
    </location>
</feature>
<feature type="transmembrane region" description="Helical" evidence="7">
    <location>
        <begin position="491"/>
        <end position="512"/>
    </location>
</feature>
<dbReference type="PANTHER" id="PTHR23502:SF68">
    <property type="entry name" value="MULTIDRUG TRANSPORTER, PUTATIVE (AFU_ORTHOLOGUE AFUA_3G01120)-RELATED"/>
    <property type="match status" value="1"/>
</dbReference>
<feature type="transmembrane region" description="Helical" evidence="7">
    <location>
        <begin position="258"/>
        <end position="276"/>
    </location>
</feature>
<dbReference type="Proteomes" id="UP001285908">
    <property type="component" value="Unassembled WGS sequence"/>
</dbReference>
<proteinExistence type="inferred from homology"/>
<gene>
    <name evidence="8" type="ORF">B0T23DRAFT_245476</name>
</gene>
<feature type="region of interest" description="Disordered" evidence="6">
    <location>
        <begin position="1"/>
        <end position="118"/>
    </location>
</feature>
<dbReference type="InterPro" id="IPR036259">
    <property type="entry name" value="MFS_trans_sf"/>
</dbReference>
<dbReference type="GO" id="GO:0016020">
    <property type="term" value="C:membrane"/>
    <property type="evidence" value="ECO:0007669"/>
    <property type="project" value="UniProtKB-SubCell"/>
</dbReference>
<feature type="compositionally biased region" description="Low complexity" evidence="6">
    <location>
        <begin position="60"/>
        <end position="72"/>
    </location>
</feature>
<dbReference type="Pfam" id="PF07690">
    <property type="entry name" value="MFS_1"/>
    <property type="match status" value="1"/>
</dbReference>
<feature type="transmembrane region" description="Helical" evidence="7">
    <location>
        <begin position="288"/>
        <end position="308"/>
    </location>
</feature>
<dbReference type="InterPro" id="IPR011701">
    <property type="entry name" value="MFS"/>
</dbReference>
<dbReference type="EMBL" id="JAULSX010000009">
    <property type="protein sequence ID" value="KAK3486079.1"/>
    <property type="molecule type" value="Genomic_DNA"/>
</dbReference>
<feature type="compositionally biased region" description="Pro residues" evidence="6">
    <location>
        <begin position="73"/>
        <end position="83"/>
    </location>
</feature>
<feature type="compositionally biased region" description="Polar residues" evidence="6">
    <location>
        <begin position="26"/>
        <end position="38"/>
    </location>
</feature>
<feature type="transmembrane region" description="Helical" evidence="7">
    <location>
        <begin position="195"/>
        <end position="219"/>
    </location>
</feature>
<feature type="transmembrane region" description="Helical" evidence="7">
    <location>
        <begin position="161"/>
        <end position="183"/>
    </location>
</feature>
<feature type="transmembrane region" description="Helical" evidence="7">
    <location>
        <begin position="581"/>
        <end position="599"/>
    </location>
</feature>
<evidence type="ECO:0000313" key="9">
    <source>
        <dbReference type="Proteomes" id="UP001285908"/>
    </source>
</evidence>
<keyword evidence="5 7" id="KW-0472">Membrane</keyword>
<dbReference type="PANTHER" id="PTHR23502">
    <property type="entry name" value="MAJOR FACILITATOR SUPERFAMILY"/>
    <property type="match status" value="1"/>
</dbReference>
<feature type="transmembrane region" description="Helical" evidence="7">
    <location>
        <begin position="228"/>
        <end position="246"/>
    </location>
</feature>
<reference evidence="8 9" key="1">
    <citation type="journal article" date="2023" name="Mol. Phylogenet. Evol.">
        <title>Genome-scale phylogeny and comparative genomics of the fungal order Sordariales.</title>
        <authorList>
            <person name="Hensen N."/>
            <person name="Bonometti L."/>
            <person name="Westerberg I."/>
            <person name="Brannstrom I.O."/>
            <person name="Guillou S."/>
            <person name="Cros-Aarteil S."/>
            <person name="Calhoun S."/>
            <person name="Haridas S."/>
            <person name="Kuo A."/>
            <person name="Mondo S."/>
            <person name="Pangilinan J."/>
            <person name="Riley R."/>
            <person name="LaButti K."/>
            <person name="Andreopoulos B."/>
            <person name="Lipzen A."/>
            <person name="Chen C."/>
            <person name="Yan M."/>
            <person name="Daum C."/>
            <person name="Ng V."/>
            <person name="Clum A."/>
            <person name="Steindorff A."/>
            <person name="Ohm R.A."/>
            <person name="Martin F."/>
            <person name="Silar P."/>
            <person name="Natvig D.O."/>
            <person name="Lalanne C."/>
            <person name="Gautier V."/>
            <person name="Ament-Velasquez S.L."/>
            <person name="Kruys A."/>
            <person name="Hutchinson M.I."/>
            <person name="Powell A.J."/>
            <person name="Barry K."/>
            <person name="Miller A.N."/>
            <person name="Grigoriev I.V."/>
            <person name="Debuchy R."/>
            <person name="Gladieux P."/>
            <person name="Hiltunen Thoren M."/>
            <person name="Johannesson H."/>
        </authorList>
    </citation>
    <scope>NUCLEOTIDE SEQUENCE [LARGE SCALE GENOMIC DNA]</scope>
    <source>
        <strain evidence="8 9">FGSC 10403</strain>
    </source>
</reference>
<keyword evidence="9" id="KW-1185">Reference proteome</keyword>
<evidence type="ECO:0000256" key="6">
    <source>
        <dbReference type="SAM" id="MobiDB-lite"/>
    </source>
</evidence>
<evidence type="ECO:0000313" key="8">
    <source>
        <dbReference type="EMBL" id="KAK3486079.1"/>
    </source>
</evidence>
<evidence type="ECO:0000256" key="4">
    <source>
        <dbReference type="ARBA" id="ARBA00022989"/>
    </source>
</evidence>
<comment type="caution">
    <text evidence="8">The sequence shown here is derived from an EMBL/GenBank/DDBJ whole genome shotgun (WGS) entry which is preliminary data.</text>
</comment>
<evidence type="ECO:0000256" key="3">
    <source>
        <dbReference type="ARBA" id="ARBA00022692"/>
    </source>
</evidence>
<dbReference type="AlphaFoldDB" id="A0AAJ0I058"/>
<keyword evidence="4 7" id="KW-1133">Transmembrane helix</keyword>
<feature type="compositionally biased region" description="Polar residues" evidence="6">
    <location>
        <begin position="87"/>
        <end position="104"/>
    </location>
</feature>
<feature type="compositionally biased region" description="Basic and acidic residues" evidence="6">
    <location>
        <begin position="664"/>
        <end position="674"/>
    </location>
</feature>
<feature type="transmembrane region" description="Helical" evidence="7">
    <location>
        <begin position="406"/>
        <end position="425"/>
    </location>
</feature>
<feature type="transmembrane region" description="Helical" evidence="7">
    <location>
        <begin position="445"/>
        <end position="470"/>
    </location>
</feature>
<feature type="transmembrane region" description="Helical" evidence="7">
    <location>
        <begin position="524"/>
        <end position="545"/>
    </location>
</feature>
<dbReference type="GO" id="GO:0022857">
    <property type="term" value="F:transmembrane transporter activity"/>
    <property type="evidence" value="ECO:0007669"/>
    <property type="project" value="InterPro"/>
</dbReference>
<evidence type="ECO:0000256" key="1">
    <source>
        <dbReference type="ARBA" id="ARBA00004141"/>
    </source>
</evidence>
<feature type="region of interest" description="Disordered" evidence="6">
    <location>
        <begin position="655"/>
        <end position="674"/>
    </location>
</feature>